<evidence type="ECO:0000256" key="2">
    <source>
        <dbReference type="ARBA" id="ARBA00023125"/>
    </source>
</evidence>
<dbReference type="InterPro" id="IPR036271">
    <property type="entry name" value="Tet_transcr_reg_TetR-rel_C_sf"/>
</dbReference>
<evidence type="ECO:0000256" key="3">
    <source>
        <dbReference type="ARBA" id="ARBA00023163"/>
    </source>
</evidence>
<dbReference type="InterPro" id="IPR001647">
    <property type="entry name" value="HTH_TetR"/>
</dbReference>
<keyword evidence="3" id="KW-0804">Transcription</keyword>
<dbReference type="PANTHER" id="PTHR47506:SF3">
    <property type="entry name" value="HTH-TYPE TRANSCRIPTIONAL REGULATOR LMRA"/>
    <property type="match status" value="1"/>
</dbReference>
<keyword evidence="1" id="KW-0805">Transcription regulation</keyword>
<dbReference type="Gene3D" id="1.10.357.10">
    <property type="entry name" value="Tetracycline Repressor, domain 2"/>
    <property type="match status" value="1"/>
</dbReference>
<dbReference type="Proteomes" id="UP000318199">
    <property type="component" value="Unassembled WGS sequence"/>
</dbReference>
<organism evidence="6 7">
    <name type="scientific">Caenimonas sedimenti</name>
    <dbReference type="NCBI Taxonomy" id="2596921"/>
    <lineage>
        <taxon>Bacteria</taxon>
        <taxon>Pseudomonadati</taxon>
        <taxon>Pseudomonadota</taxon>
        <taxon>Betaproteobacteria</taxon>
        <taxon>Burkholderiales</taxon>
        <taxon>Comamonadaceae</taxon>
        <taxon>Caenimonas</taxon>
    </lineage>
</organism>
<evidence type="ECO:0000259" key="5">
    <source>
        <dbReference type="PROSITE" id="PS50977"/>
    </source>
</evidence>
<dbReference type="PROSITE" id="PS50977">
    <property type="entry name" value="HTH_TETR_2"/>
    <property type="match status" value="1"/>
</dbReference>
<keyword evidence="7" id="KW-1185">Reference proteome</keyword>
<evidence type="ECO:0000256" key="4">
    <source>
        <dbReference type="PROSITE-ProRule" id="PRU00335"/>
    </source>
</evidence>
<evidence type="ECO:0000256" key="1">
    <source>
        <dbReference type="ARBA" id="ARBA00023015"/>
    </source>
</evidence>
<dbReference type="AlphaFoldDB" id="A0A562ZR58"/>
<protein>
    <submittedName>
        <fullName evidence="6">TetR/AcrR family transcriptional regulator</fullName>
    </submittedName>
</protein>
<dbReference type="SUPFAM" id="SSF48498">
    <property type="entry name" value="Tetracyclin repressor-like, C-terminal domain"/>
    <property type="match status" value="1"/>
</dbReference>
<dbReference type="OrthoDB" id="9809772at2"/>
<dbReference type="SUPFAM" id="SSF46689">
    <property type="entry name" value="Homeodomain-like"/>
    <property type="match status" value="1"/>
</dbReference>
<sequence length="195" mass="20925">MDARLLMDSPRDRMVTAAIQGMRRNGLAGAGINQVVAASGAPKGSLYHYFPGGKNQLAQEALERFGEERRAALMKLVQGAGDAPARLRRLFASLAKSLEKEDYAFGCAVAGVALDLQADSAPLGAVCTAQLDLWTEALAPAFDPLPPARRQAWARLTITTFEGALMQARARRSREPLLEAGELLAEAVRHEISLA</sequence>
<evidence type="ECO:0000313" key="6">
    <source>
        <dbReference type="EMBL" id="TWO70785.1"/>
    </source>
</evidence>
<dbReference type="InterPro" id="IPR009057">
    <property type="entry name" value="Homeodomain-like_sf"/>
</dbReference>
<dbReference type="InterPro" id="IPR054156">
    <property type="entry name" value="YxaF_TetR_C"/>
</dbReference>
<accession>A0A562ZR58</accession>
<keyword evidence="2 4" id="KW-0238">DNA-binding</keyword>
<feature type="DNA-binding region" description="H-T-H motif" evidence="4">
    <location>
        <begin position="31"/>
        <end position="50"/>
    </location>
</feature>
<proteinExistence type="predicted"/>
<dbReference type="RefSeq" id="WP_145893782.1">
    <property type="nucleotide sequence ID" value="NZ_VOBQ01000011.1"/>
</dbReference>
<comment type="caution">
    <text evidence="6">The sequence shown here is derived from an EMBL/GenBank/DDBJ whole genome shotgun (WGS) entry which is preliminary data.</text>
</comment>
<dbReference type="Pfam" id="PF00440">
    <property type="entry name" value="TetR_N"/>
    <property type="match status" value="1"/>
</dbReference>
<dbReference type="GO" id="GO:0003677">
    <property type="term" value="F:DNA binding"/>
    <property type="evidence" value="ECO:0007669"/>
    <property type="project" value="UniProtKB-UniRule"/>
</dbReference>
<dbReference type="PANTHER" id="PTHR47506">
    <property type="entry name" value="TRANSCRIPTIONAL REGULATORY PROTEIN"/>
    <property type="match status" value="1"/>
</dbReference>
<dbReference type="EMBL" id="VOBQ01000011">
    <property type="protein sequence ID" value="TWO70785.1"/>
    <property type="molecule type" value="Genomic_DNA"/>
</dbReference>
<evidence type="ECO:0000313" key="7">
    <source>
        <dbReference type="Proteomes" id="UP000318199"/>
    </source>
</evidence>
<reference evidence="6 7" key="1">
    <citation type="submission" date="2019-07" db="EMBL/GenBank/DDBJ databases">
        <title>Caenimonas sedimenti sp. nov., isolated from activated sludge.</title>
        <authorList>
            <person name="Xu J."/>
        </authorList>
    </citation>
    <scope>NUCLEOTIDE SEQUENCE [LARGE SCALE GENOMIC DNA]</scope>
    <source>
        <strain evidence="6 7">HX-9-20</strain>
    </source>
</reference>
<dbReference type="Pfam" id="PF21993">
    <property type="entry name" value="TetR_C_13_2"/>
    <property type="match status" value="1"/>
</dbReference>
<feature type="domain" description="HTH tetR-type" evidence="5">
    <location>
        <begin position="8"/>
        <end position="68"/>
    </location>
</feature>
<name>A0A562ZR58_9BURK</name>
<gene>
    <name evidence="6" type="ORF">FN976_14670</name>
</gene>